<dbReference type="GO" id="GO:0003712">
    <property type="term" value="F:transcription coregulator activity"/>
    <property type="evidence" value="ECO:0007669"/>
    <property type="project" value="InterPro"/>
</dbReference>
<gene>
    <name evidence="7" type="ORF">X943_003239</name>
</gene>
<dbReference type="Gene3D" id="6.10.140.200">
    <property type="match status" value="1"/>
</dbReference>
<keyword evidence="3 6" id="KW-0805">Transcription regulation</keyword>
<proteinExistence type="inferred from homology"/>
<evidence type="ECO:0000256" key="3">
    <source>
        <dbReference type="ARBA" id="ARBA00023015"/>
    </source>
</evidence>
<comment type="caution">
    <text evidence="7">The sequence shown here is derived from an EMBL/GenBank/DDBJ whole genome shotgun (WGS) entry which is preliminary data.</text>
</comment>
<dbReference type="EMBL" id="JAHBMH010000044">
    <property type="protein sequence ID" value="KAK1936402.1"/>
    <property type="molecule type" value="Genomic_DNA"/>
</dbReference>
<keyword evidence="5 6" id="KW-0539">Nucleus</keyword>
<comment type="subcellular location">
    <subcellularLocation>
        <location evidence="1 6">Nucleus</location>
    </subcellularLocation>
</comment>
<protein>
    <recommendedName>
        <fullName evidence="6">Mediator of RNA polymerase II transcription subunit 7</fullName>
    </recommendedName>
</protein>
<evidence type="ECO:0000256" key="6">
    <source>
        <dbReference type="RuleBase" id="RU364060"/>
    </source>
</evidence>
<dbReference type="PANTHER" id="PTHR21428">
    <property type="entry name" value="MEDIATOR OF RNA POLYMERASE II TRANSCRIPTION SUBUNIT 7"/>
    <property type="match status" value="1"/>
</dbReference>
<dbReference type="InterPro" id="IPR044888">
    <property type="entry name" value="Mediatior_Med7_sf"/>
</dbReference>
<accession>A0AAD9GDI5</accession>
<keyword evidence="8" id="KW-1185">Reference proteome</keyword>
<dbReference type="PANTHER" id="PTHR21428:SF11">
    <property type="entry name" value="MEDIATOR OF RNA POLYMERASE II TRANSCRIPTION SUBUNIT 7"/>
    <property type="match status" value="1"/>
</dbReference>
<reference evidence="7" key="1">
    <citation type="journal article" date="2014" name="Nucleic Acids Res.">
        <title>The evolutionary dynamics of variant antigen genes in Babesia reveal a history of genomic innovation underlying host-parasite interaction.</title>
        <authorList>
            <person name="Jackson A.P."/>
            <person name="Otto T.D."/>
            <person name="Darby A."/>
            <person name="Ramaprasad A."/>
            <person name="Xia D."/>
            <person name="Echaide I.E."/>
            <person name="Farber M."/>
            <person name="Gahlot S."/>
            <person name="Gamble J."/>
            <person name="Gupta D."/>
            <person name="Gupta Y."/>
            <person name="Jackson L."/>
            <person name="Malandrin L."/>
            <person name="Malas T.B."/>
            <person name="Moussa E."/>
            <person name="Nair M."/>
            <person name="Reid A.J."/>
            <person name="Sanders M."/>
            <person name="Sharma J."/>
            <person name="Tracey A."/>
            <person name="Quail M.A."/>
            <person name="Weir W."/>
            <person name="Wastling J.M."/>
            <person name="Hall N."/>
            <person name="Willadsen P."/>
            <person name="Lingelbach K."/>
            <person name="Shiels B."/>
            <person name="Tait A."/>
            <person name="Berriman M."/>
            <person name="Allred D.R."/>
            <person name="Pain A."/>
        </authorList>
    </citation>
    <scope>NUCLEOTIDE SEQUENCE</scope>
    <source>
        <strain evidence="7">1802A</strain>
    </source>
</reference>
<evidence type="ECO:0000313" key="7">
    <source>
        <dbReference type="EMBL" id="KAK1936402.1"/>
    </source>
</evidence>
<evidence type="ECO:0000256" key="2">
    <source>
        <dbReference type="ARBA" id="ARBA00009994"/>
    </source>
</evidence>
<evidence type="ECO:0000256" key="1">
    <source>
        <dbReference type="ARBA" id="ARBA00004123"/>
    </source>
</evidence>
<comment type="subunit">
    <text evidence="6">Component of the Mediator complex.</text>
</comment>
<dbReference type="GO" id="GO:0006357">
    <property type="term" value="P:regulation of transcription by RNA polymerase II"/>
    <property type="evidence" value="ECO:0007669"/>
    <property type="project" value="InterPro"/>
</dbReference>
<keyword evidence="4 6" id="KW-0804">Transcription</keyword>
<sequence length="200" mass="23217">MDEFTSGFPPPPFFYKNYSFKDEQDAEPTVCDISDGSQPPPLAYTEKDQIDRLRDRILGPCSPNPPKDSWVTFGVQEKHAEDPMQLDSETAINLSDKYPDARDQFKVLYREFMESLLAYLSALKTMNPDSVSEIKRFLKLYMNLQHLLSSLSERMAQDDIVRMLRDELERKRQYIDSLKVALVDIHRLLSFTKVLDIQDA</sequence>
<keyword evidence="6" id="KW-0010">Activator</keyword>
<dbReference type="SUPFAM" id="SSF140718">
    <property type="entry name" value="Mediator hinge subcomplex-like"/>
    <property type="match status" value="1"/>
</dbReference>
<comment type="function">
    <text evidence="6">Component of the Mediator complex, a coactivator involved in the regulated transcription of nearly all RNA polymerase II-dependent genes. Mediator functions as a bridge to convey information from gene-specific regulatory proteins to the basal RNA polymerase II transcription machinery.</text>
</comment>
<dbReference type="AlphaFoldDB" id="A0AAD9GDI5"/>
<dbReference type="GO" id="GO:0070847">
    <property type="term" value="C:core mediator complex"/>
    <property type="evidence" value="ECO:0007669"/>
    <property type="project" value="TreeGrafter"/>
</dbReference>
<dbReference type="Pfam" id="PF05983">
    <property type="entry name" value="Med7"/>
    <property type="match status" value="1"/>
</dbReference>
<name>A0AAD9GDI5_BABDI</name>
<evidence type="ECO:0000313" key="8">
    <source>
        <dbReference type="Proteomes" id="UP001195914"/>
    </source>
</evidence>
<dbReference type="GO" id="GO:0016592">
    <property type="term" value="C:mediator complex"/>
    <property type="evidence" value="ECO:0007669"/>
    <property type="project" value="InterPro"/>
</dbReference>
<evidence type="ECO:0000256" key="5">
    <source>
        <dbReference type="ARBA" id="ARBA00023242"/>
    </source>
</evidence>
<dbReference type="InterPro" id="IPR009244">
    <property type="entry name" value="Mediatior_Med7"/>
</dbReference>
<comment type="similarity">
    <text evidence="2 6">Belongs to the Mediator complex subunit 7 family.</text>
</comment>
<dbReference type="InterPro" id="IPR037212">
    <property type="entry name" value="Med7/Med21-like"/>
</dbReference>
<dbReference type="Proteomes" id="UP001195914">
    <property type="component" value="Unassembled WGS sequence"/>
</dbReference>
<evidence type="ECO:0000256" key="4">
    <source>
        <dbReference type="ARBA" id="ARBA00023163"/>
    </source>
</evidence>
<organism evidence="7 8">
    <name type="scientific">Babesia divergens</name>
    <dbReference type="NCBI Taxonomy" id="32595"/>
    <lineage>
        <taxon>Eukaryota</taxon>
        <taxon>Sar</taxon>
        <taxon>Alveolata</taxon>
        <taxon>Apicomplexa</taxon>
        <taxon>Aconoidasida</taxon>
        <taxon>Piroplasmida</taxon>
        <taxon>Babesiidae</taxon>
        <taxon>Babesia</taxon>
    </lineage>
</organism>
<reference evidence="7" key="2">
    <citation type="submission" date="2021-05" db="EMBL/GenBank/DDBJ databases">
        <authorList>
            <person name="Pain A."/>
        </authorList>
    </citation>
    <scope>NUCLEOTIDE SEQUENCE</scope>
    <source>
        <strain evidence="7">1802A</strain>
    </source>
</reference>